<gene>
    <name evidence="1" type="ORF">BDV98DRAFT_584627</name>
</gene>
<sequence>MSEEELMVDTESQHLLDISEHMSIWAGHGIAVPPVTMSIESFSSLSRFCPYDFLEHPYATMLYLSCDGESRVCDLEGAGPGGTTYAALPENKNTPSLDLALDDMVDLNSSLEGIIEACDALQKEHATGCPVRWTPQIRQLMVNIRRYGQAFQHINTGLESDVKLDIRKVNPLSTSVQQKLLEQLKRCWAMNQPSLKPIYEIITKGTATSHPVLSIGEYLVNSDRSGECRVLHRSSRFGKSRTIYMTFEEVISIPINVRPANEEGQGAYPPRNSSMFDILDKLIHTRSVNISDEGALGALLGS</sequence>
<organism evidence="1 2">
    <name type="scientific">Pterulicium gracile</name>
    <dbReference type="NCBI Taxonomy" id="1884261"/>
    <lineage>
        <taxon>Eukaryota</taxon>
        <taxon>Fungi</taxon>
        <taxon>Dikarya</taxon>
        <taxon>Basidiomycota</taxon>
        <taxon>Agaricomycotina</taxon>
        <taxon>Agaricomycetes</taxon>
        <taxon>Agaricomycetidae</taxon>
        <taxon>Agaricales</taxon>
        <taxon>Pleurotineae</taxon>
        <taxon>Pterulaceae</taxon>
        <taxon>Pterulicium</taxon>
    </lineage>
</organism>
<reference evidence="1 2" key="1">
    <citation type="journal article" date="2019" name="Nat. Ecol. Evol.">
        <title>Megaphylogeny resolves global patterns of mushroom evolution.</title>
        <authorList>
            <person name="Varga T."/>
            <person name="Krizsan K."/>
            <person name="Foldi C."/>
            <person name="Dima B."/>
            <person name="Sanchez-Garcia M."/>
            <person name="Sanchez-Ramirez S."/>
            <person name="Szollosi G.J."/>
            <person name="Szarkandi J.G."/>
            <person name="Papp V."/>
            <person name="Albert L."/>
            <person name="Andreopoulos W."/>
            <person name="Angelini C."/>
            <person name="Antonin V."/>
            <person name="Barry K.W."/>
            <person name="Bougher N.L."/>
            <person name="Buchanan P."/>
            <person name="Buyck B."/>
            <person name="Bense V."/>
            <person name="Catcheside P."/>
            <person name="Chovatia M."/>
            <person name="Cooper J."/>
            <person name="Damon W."/>
            <person name="Desjardin D."/>
            <person name="Finy P."/>
            <person name="Geml J."/>
            <person name="Haridas S."/>
            <person name="Hughes K."/>
            <person name="Justo A."/>
            <person name="Karasinski D."/>
            <person name="Kautmanova I."/>
            <person name="Kiss B."/>
            <person name="Kocsube S."/>
            <person name="Kotiranta H."/>
            <person name="LaButti K.M."/>
            <person name="Lechner B.E."/>
            <person name="Liimatainen K."/>
            <person name="Lipzen A."/>
            <person name="Lukacs Z."/>
            <person name="Mihaltcheva S."/>
            <person name="Morgado L.N."/>
            <person name="Niskanen T."/>
            <person name="Noordeloos M.E."/>
            <person name="Ohm R.A."/>
            <person name="Ortiz-Santana B."/>
            <person name="Ovrebo C."/>
            <person name="Racz N."/>
            <person name="Riley R."/>
            <person name="Savchenko A."/>
            <person name="Shiryaev A."/>
            <person name="Soop K."/>
            <person name="Spirin V."/>
            <person name="Szebenyi C."/>
            <person name="Tomsovsky M."/>
            <person name="Tulloss R.E."/>
            <person name="Uehling J."/>
            <person name="Grigoriev I.V."/>
            <person name="Vagvolgyi C."/>
            <person name="Papp T."/>
            <person name="Martin F.M."/>
            <person name="Miettinen O."/>
            <person name="Hibbett D.S."/>
            <person name="Nagy L.G."/>
        </authorList>
    </citation>
    <scope>NUCLEOTIDE SEQUENCE [LARGE SCALE GENOMIC DNA]</scope>
    <source>
        <strain evidence="1 2">CBS 309.79</strain>
    </source>
</reference>
<keyword evidence="2" id="KW-1185">Reference proteome</keyword>
<dbReference type="EMBL" id="ML178837">
    <property type="protein sequence ID" value="TFK98738.1"/>
    <property type="molecule type" value="Genomic_DNA"/>
</dbReference>
<name>A0A5C3QF21_9AGAR</name>
<protein>
    <submittedName>
        <fullName evidence="1">Uncharacterized protein</fullName>
    </submittedName>
</protein>
<dbReference type="Proteomes" id="UP000305067">
    <property type="component" value="Unassembled WGS sequence"/>
</dbReference>
<accession>A0A5C3QF21</accession>
<proteinExistence type="predicted"/>
<evidence type="ECO:0000313" key="1">
    <source>
        <dbReference type="EMBL" id="TFK98738.1"/>
    </source>
</evidence>
<dbReference type="AlphaFoldDB" id="A0A5C3QF21"/>
<evidence type="ECO:0000313" key="2">
    <source>
        <dbReference type="Proteomes" id="UP000305067"/>
    </source>
</evidence>